<dbReference type="InterPro" id="IPR035472">
    <property type="entry name" value="RpiR-like_SIS"/>
</dbReference>
<dbReference type="InterPro" id="IPR000281">
    <property type="entry name" value="HTH_RpiR"/>
</dbReference>
<dbReference type="InterPro" id="IPR036388">
    <property type="entry name" value="WH-like_DNA-bd_sf"/>
</dbReference>
<dbReference type="EMBL" id="QJVJ01000003">
    <property type="protein sequence ID" value="PYI55824.1"/>
    <property type="molecule type" value="Genomic_DNA"/>
</dbReference>
<dbReference type="PANTHER" id="PTHR30514:SF1">
    <property type="entry name" value="HTH-TYPE TRANSCRIPTIONAL REGULATOR HEXR-RELATED"/>
    <property type="match status" value="1"/>
</dbReference>
<feature type="domain" description="SIS" evidence="5">
    <location>
        <begin position="130"/>
        <end position="270"/>
    </location>
</feature>
<keyword evidence="2" id="KW-0238">DNA-binding</keyword>
<evidence type="ECO:0000256" key="2">
    <source>
        <dbReference type="ARBA" id="ARBA00023125"/>
    </source>
</evidence>
<keyword evidence="3" id="KW-0804">Transcription</keyword>
<feature type="domain" description="HTH rpiR-type" evidence="4">
    <location>
        <begin position="10"/>
        <end position="86"/>
    </location>
</feature>
<dbReference type="GO" id="GO:0097367">
    <property type="term" value="F:carbohydrate derivative binding"/>
    <property type="evidence" value="ECO:0007669"/>
    <property type="project" value="InterPro"/>
</dbReference>
<organism evidence="6 7">
    <name type="scientific">Paenibacillus flagellatus</name>
    <dbReference type="NCBI Taxonomy" id="2211139"/>
    <lineage>
        <taxon>Bacteria</taxon>
        <taxon>Bacillati</taxon>
        <taxon>Bacillota</taxon>
        <taxon>Bacilli</taxon>
        <taxon>Bacillales</taxon>
        <taxon>Paenibacillaceae</taxon>
        <taxon>Paenibacillus</taxon>
    </lineage>
</organism>
<dbReference type="Gene3D" id="1.10.10.10">
    <property type="entry name" value="Winged helix-like DNA-binding domain superfamily/Winged helix DNA-binding domain"/>
    <property type="match status" value="1"/>
</dbReference>
<name>A0A2V5KCD5_9BACL</name>
<proteinExistence type="predicted"/>
<dbReference type="SUPFAM" id="SSF46689">
    <property type="entry name" value="Homeodomain-like"/>
    <property type="match status" value="1"/>
</dbReference>
<reference evidence="6 7" key="1">
    <citation type="submission" date="2018-05" db="EMBL/GenBank/DDBJ databases">
        <title>Paenibacillus flagellatus sp. nov., isolated from selenium mineral soil.</title>
        <authorList>
            <person name="Dai X."/>
        </authorList>
    </citation>
    <scope>NUCLEOTIDE SEQUENCE [LARGE SCALE GENOMIC DNA]</scope>
    <source>
        <strain evidence="6 7">DXL2</strain>
    </source>
</reference>
<dbReference type="Pfam" id="PF01418">
    <property type="entry name" value="HTH_6"/>
    <property type="match status" value="1"/>
</dbReference>
<keyword evidence="7" id="KW-1185">Reference proteome</keyword>
<dbReference type="Gene3D" id="3.40.50.10490">
    <property type="entry name" value="Glucose-6-phosphate isomerase like protein, domain 1"/>
    <property type="match status" value="1"/>
</dbReference>
<comment type="caution">
    <text evidence="6">The sequence shown here is derived from an EMBL/GenBank/DDBJ whole genome shotgun (WGS) entry which is preliminary data.</text>
</comment>
<dbReference type="CDD" id="cd05013">
    <property type="entry name" value="SIS_RpiR"/>
    <property type="match status" value="1"/>
</dbReference>
<protein>
    <submittedName>
        <fullName evidence="6">Transcriptional regulator</fullName>
    </submittedName>
</protein>
<dbReference type="GO" id="GO:0003677">
    <property type="term" value="F:DNA binding"/>
    <property type="evidence" value="ECO:0007669"/>
    <property type="project" value="UniProtKB-KW"/>
</dbReference>
<gene>
    <name evidence="6" type="ORF">DLM86_08900</name>
</gene>
<dbReference type="OrthoDB" id="3684496at2"/>
<keyword evidence="1" id="KW-0805">Transcription regulation</keyword>
<accession>A0A2V5KCD5</accession>
<dbReference type="InterPro" id="IPR001347">
    <property type="entry name" value="SIS_dom"/>
</dbReference>
<evidence type="ECO:0000259" key="4">
    <source>
        <dbReference type="PROSITE" id="PS51071"/>
    </source>
</evidence>
<dbReference type="SUPFAM" id="SSF53697">
    <property type="entry name" value="SIS domain"/>
    <property type="match status" value="1"/>
</dbReference>
<dbReference type="InterPro" id="IPR009057">
    <property type="entry name" value="Homeodomain-like_sf"/>
</dbReference>
<dbReference type="RefSeq" id="WP_110839624.1">
    <property type="nucleotide sequence ID" value="NZ_QJVJ01000003.1"/>
</dbReference>
<dbReference type="Proteomes" id="UP000247476">
    <property type="component" value="Unassembled WGS sequence"/>
</dbReference>
<dbReference type="PANTHER" id="PTHR30514">
    <property type="entry name" value="GLUCOKINASE"/>
    <property type="match status" value="1"/>
</dbReference>
<evidence type="ECO:0000256" key="1">
    <source>
        <dbReference type="ARBA" id="ARBA00023015"/>
    </source>
</evidence>
<dbReference type="AlphaFoldDB" id="A0A2V5KCD5"/>
<evidence type="ECO:0000313" key="6">
    <source>
        <dbReference type="EMBL" id="PYI55824.1"/>
    </source>
</evidence>
<dbReference type="Pfam" id="PF01380">
    <property type="entry name" value="SIS"/>
    <property type="match status" value="1"/>
</dbReference>
<evidence type="ECO:0000259" key="5">
    <source>
        <dbReference type="PROSITE" id="PS51464"/>
    </source>
</evidence>
<evidence type="ECO:0000256" key="3">
    <source>
        <dbReference type="ARBA" id="ARBA00023163"/>
    </source>
</evidence>
<dbReference type="PROSITE" id="PS51464">
    <property type="entry name" value="SIS"/>
    <property type="match status" value="1"/>
</dbReference>
<dbReference type="InterPro" id="IPR046348">
    <property type="entry name" value="SIS_dom_sf"/>
</dbReference>
<sequence>MKHTRIPDLNNTLLKISSIYTSLTKSEQKVADVVMQEPEAAVFYTITDLSEKAGVGETSVIRFCRKLGFKGYQEFKLSVAQNLSTPSQNVHGDIQDSDDLSVVVKKISAMNAQNIENTTTLLDDDSLRSAIAIIREARKLYFFGVGSSGLTALDAKYRFMRIGYDCAAENDAHIIAMNAALVKPGDVVVGISTSGSTKDLVDAVEIAKRRGARIVCLTSHARSPITHLADVVLLTASKESPLQGGSFSSKLSQIHALDVLSTAIALGQKERTYESLEVTAKAVLGKLY</sequence>
<dbReference type="PROSITE" id="PS51071">
    <property type="entry name" value="HTH_RPIR"/>
    <property type="match status" value="1"/>
</dbReference>
<dbReference type="GO" id="GO:1901135">
    <property type="term" value="P:carbohydrate derivative metabolic process"/>
    <property type="evidence" value="ECO:0007669"/>
    <property type="project" value="InterPro"/>
</dbReference>
<dbReference type="GO" id="GO:0003700">
    <property type="term" value="F:DNA-binding transcription factor activity"/>
    <property type="evidence" value="ECO:0007669"/>
    <property type="project" value="InterPro"/>
</dbReference>
<dbReference type="InterPro" id="IPR047640">
    <property type="entry name" value="RpiR-like"/>
</dbReference>
<evidence type="ECO:0000313" key="7">
    <source>
        <dbReference type="Proteomes" id="UP000247476"/>
    </source>
</evidence>